<protein>
    <submittedName>
        <fullName evidence="3">Extracellular solute-binding protein</fullName>
    </submittedName>
</protein>
<feature type="chain" id="PRO_5020616658" evidence="2">
    <location>
        <begin position="28"/>
        <end position="356"/>
    </location>
</feature>
<dbReference type="InterPro" id="IPR006059">
    <property type="entry name" value="SBP"/>
</dbReference>
<name>A0A4D6X765_PSEPU</name>
<accession>A0A4D6X765</accession>
<dbReference type="AlphaFoldDB" id="A0A4D6X765"/>
<dbReference type="Gene3D" id="3.40.190.10">
    <property type="entry name" value="Periplasmic binding protein-like II"/>
    <property type="match status" value="2"/>
</dbReference>
<dbReference type="PANTHER" id="PTHR30006">
    <property type="entry name" value="THIAMINE-BINDING PERIPLASMIC PROTEIN-RELATED"/>
    <property type="match status" value="1"/>
</dbReference>
<dbReference type="Pfam" id="PF13416">
    <property type="entry name" value="SBP_bac_8"/>
    <property type="match status" value="1"/>
</dbReference>
<feature type="signal peptide" evidence="2">
    <location>
        <begin position="1"/>
        <end position="27"/>
    </location>
</feature>
<gene>
    <name evidence="3" type="ORF">E6B08_11010</name>
</gene>
<keyword evidence="1 2" id="KW-0732">Signal</keyword>
<dbReference type="EMBL" id="CP039371">
    <property type="protein sequence ID" value="QCI11857.1"/>
    <property type="molecule type" value="Genomic_DNA"/>
</dbReference>
<proteinExistence type="predicted"/>
<dbReference type="PANTHER" id="PTHR30006:SF24">
    <property type="entry name" value="SLL0237 PROTEIN"/>
    <property type="match status" value="1"/>
</dbReference>
<dbReference type="PROSITE" id="PS51257">
    <property type="entry name" value="PROKAR_LIPOPROTEIN"/>
    <property type="match status" value="1"/>
</dbReference>
<sequence length="356" mass="39074">MPATKTSCHWLLAPALAGLLLLGGCGADSPPEVAAAAPALSAELQTLYEQAKQAGEKELVLYTAFPETVELWQAFQQDFPEIRFKPTATTQLYTRLASEAASGNHIGDLVLTGYSELAELVRQGRLERDVPASSAAIPATYRDPDGYFQQPWVNAFTLAYNSRLLRPEQVPQTWEQILDPRFKGRFAHVRFVGASPFDAAVVLLQEEGKLSDAQLQGIHDNGGVSDNPGTLTANLAQGRTDFVLWAPAQVVARLRDNGAPVALAFPADVAILYGPGVASLRNAPHPHAARLFKDWLFTPRAQAIIAEQEYAYGTMPGSPTPKGFPPIESFRQKSIPFEQVNAYFDRYREKTRAIWR</sequence>
<dbReference type="SUPFAM" id="SSF53850">
    <property type="entry name" value="Periplasmic binding protein-like II"/>
    <property type="match status" value="1"/>
</dbReference>
<evidence type="ECO:0000256" key="2">
    <source>
        <dbReference type="SAM" id="SignalP"/>
    </source>
</evidence>
<dbReference type="Proteomes" id="UP000298551">
    <property type="component" value="Chromosome"/>
</dbReference>
<evidence type="ECO:0000256" key="1">
    <source>
        <dbReference type="ARBA" id="ARBA00022729"/>
    </source>
</evidence>
<dbReference type="RefSeq" id="WP_136914021.1">
    <property type="nucleotide sequence ID" value="NZ_CP039371.1"/>
</dbReference>
<evidence type="ECO:0000313" key="4">
    <source>
        <dbReference type="Proteomes" id="UP000298551"/>
    </source>
</evidence>
<dbReference type="OrthoDB" id="9769567at2"/>
<evidence type="ECO:0000313" key="3">
    <source>
        <dbReference type="EMBL" id="QCI11857.1"/>
    </source>
</evidence>
<organism evidence="3 4">
    <name type="scientific">Pseudomonas putida</name>
    <name type="common">Arthrobacter siderocapsulatus</name>
    <dbReference type="NCBI Taxonomy" id="303"/>
    <lineage>
        <taxon>Bacteria</taxon>
        <taxon>Pseudomonadati</taxon>
        <taxon>Pseudomonadota</taxon>
        <taxon>Gammaproteobacteria</taxon>
        <taxon>Pseudomonadales</taxon>
        <taxon>Pseudomonadaceae</taxon>
        <taxon>Pseudomonas</taxon>
    </lineage>
</organism>
<reference evidence="4" key="1">
    <citation type="submission" date="2019-04" db="EMBL/GenBank/DDBJ databases">
        <title>Genome sequence of Pseudomonas putida 1290, an auxin catabolizing strain.</title>
        <authorList>
            <person name="Laird T.S."/>
            <person name="Leveau J.H.J."/>
        </authorList>
    </citation>
    <scope>NUCLEOTIDE SEQUENCE [LARGE SCALE GENOMIC DNA]</scope>
    <source>
        <strain evidence="4">1290</strain>
    </source>
</reference>